<feature type="transmembrane region" description="Helical" evidence="1">
    <location>
        <begin position="6"/>
        <end position="23"/>
    </location>
</feature>
<feature type="transmembrane region" description="Helical" evidence="1">
    <location>
        <begin position="166"/>
        <end position="185"/>
    </location>
</feature>
<reference evidence="2 3" key="1">
    <citation type="submission" date="2021-06" db="EMBL/GenBank/DDBJ databases">
        <title>Bacillus sp. RD4P76, an endophyte from a halophyte.</title>
        <authorList>
            <person name="Sun J.-Q."/>
        </authorList>
    </citation>
    <scope>NUCLEOTIDE SEQUENCE [LARGE SCALE GENOMIC DNA]</scope>
    <source>
        <strain evidence="2 3">CGMCC 1.15917</strain>
    </source>
</reference>
<feature type="transmembrane region" description="Helical" evidence="1">
    <location>
        <begin position="132"/>
        <end position="151"/>
    </location>
</feature>
<evidence type="ECO:0000256" key="1">
    <source>
        <dbReference type="SAM" id="Phobius"/>
    </source>
</evidence>
<comment type="caution">
    <text evidence="2">The sequence shown here is derived from an EMBL/GenBank/DDBJ whole genome shotgun (WGS) entry which is preliminary data.</text>
</comment>
<evidence type="ECO:0000313" key="3">
    <source>
        <dbReference type="Proteomes" id="UP000784880"/>
    </source>
</evidence>
<dbReference type="EMBL" id="JAHQCS010000138">
    <property type="protein sequence ID" value="MBU9713456.1"/>
    <property type="molecule type" value="Genomic_DNA"/>
</dbReference>
<evidence type="ECO:0008006" key="4">
    <source>
        <dbReference type="Google" id="ProtNLM"/>
    </source>
</evidence>
<sequence>MDGFWFYWFCWLMAILVYFFDDIKKRRDLNLSLVLILIISSILTFSIPFISIEVRASLVVFIVLSLKHFLESKKVQLFYHSIICMMVSGVFLGVHYFIYFEPVWLYVSPLMMISCGSLVVVLLLVKQFMYRISVMIFGALQGEVLLTLFLWNDAHPTLDYIIVGDFYFLDILSISLLMIVMWEGIERLSERLKAKWNQGNILPPTRKRKLNA</sequence>
<organism evidence="2 3">
    <name type="scientific">Evansella tamaricis</name>
    <dbReference type="NCBI Taxonomy" id="2069301"/>
    <lineage>
        <taxon>Bacteria</taxon>
        <taxon>Bacillati</taxon>
        <taxon>Bacillota</taxon>
        <taxon>Bacilli</taxon>
        <taxon>Bacillales</taxon>
        <taxon>Bacillaceae</taxon>
        <taxon>Evansella</taxon>
    </lineage>
</organism>
<dbReference type="InterPro" id="IPR014617">
    <property type="entry name" value="YphA_Bacsu"/>
</dbReference>
<keyword evidence="3" id="KW-1185">Reference proteome</keyword>
<protein>
    <recommendedName>
        <fullName evidence="4">NADH dehydrogenase subunit 6</fullName>
    </recommendedName>
</protein>
<gene>
    <name evidence="2" type="ORF">KS419_17140</name>
</gene>
<feature type="transmembrane region" description="Helical" evidence="1">
    <location>
        <begin position="30"/>
        <end position="48"/>
    </location>
</feature>
<evidence type="ECO:0000313" key="2">
    <source>
        <dbReference type="EMBL" id="MBU9713456.1"/>
    </source>
</evidence>
<accession>A0ABS6JIN9</accession>
<dbReference type="Pfam" id="PF24124">
    <property type="entry name" value="YphA"/>
    <property type="match status" value="1"/>
</dbReference>
<dbReference type="Proteomes" id="UP000784880">
    <property type="component" value="Unassembled WGS sequence"/>
</dbReference>
<feature type="transmembrane region" description="Helical" evidence="1">
    <location>
        <begin position="104"/>
        <end position="125"/>
    </location>
</feature>
<feature type="transmembrane region" description="Helical" evidence="1">
    <location>
        <begin position="54"/>
        <end position="70"/>
    </location>
</feature>
<keyword evidence="1" id="KW-1133">Transmembrane helix</keyword>
<feature type="transmembrane region" description="Helical" evidence="1">
    <location>
        <begin position="77"/>
        <end position="98"/>
    </location>
</feature>
<proteinExistence type="predicted"/>
<name>A0ABS6JIN9_9BACI</name>
<keyword evidence="1" id="KW-0812">Transmembrane</keyword>
<dbReference type="RefSeq" id="WP_217067616.1">
    <property type="nucleotide sequence ID" value="NZ_JAHQCS010000138.1"/>
</dbReference>
<keyword evidence="1" id="KW-0472">Membrane</keyword>